<dbReference type="Proteomes" id="UP001056120">
    <property type="component" value="Linkage Group LG07"/>
</dbReference>
<proteinExistence type="predicted"/>
<reference evidence="2" key="1">
    <citation type="journal article" date="2022" name="Mol. Ecol. Resour.">
        <title>The genomes of chicory, endive, great burdock and yacon provide insights into Asteraceae palaeo-polyploidization history and plant inulin production.</title>
        <authorList>
            <person name="Fan W."/>
            <person name="Wang S."/>
            <person name="Wang H."/>
            <person name="Wang A."/>
            <person name="Jiang F."/>
            <person name="Liu H."/>
            <person name="Zhao H."/>
            <person name="Xu D."/>
            <person name="Zhang Y."/>
        </authorList>
    </citation>
    <scope>NUCLEOTIDE SEQUENCE [LARGE SCALE GENOMIC DNA]</scope>
    <source>
        <strain evidence="2">cv. Yunnan</strain>
    </source>
</reference>
<evidence type="ECO:0000313" key="2">
    <source>
        <dbReference type="Proteomes" id="UP001056120"/>
    </source>
</evidence>
<reference evidence="1 2" key="2">
    <citation type="journal article" date="2022" name="Mol. Ecol. Resour.">
        <title>The genomes of chicory, endive, great burdock and yacon provide insights into Asteraceae paleo-polyploidization history and plant inulin production.</title>
        <authorList>
            <person name="Fan W."/>
            <person name="Wang S."/>
            <person name="Wang H."/>
            <person name="Wang A."/>
            <person name="Jiang F."/>
            <person name="Liu H."/>
            <person name="Zhao H."/>
            <person name="Xu D."/>
            <person name="Zhang Y."/>
        </authorList>
    </citation>
    <scope>NUCLEOTIDE SEQUENCE [LARGE SCALE GENOMIC DNA]</scope>
    <source>
        <strain evidence="2">cv. Yunnan</strain>
        <tissue evidence="1">Leaves</tissue>
    </source>
</reference>
<keyword evidence="2" id="KW-1185">Reference proteome</keyword>
<protein>
    <submittedName>
        <fullName evidence="1">Uncharacterized protein</fullName>
    </submittedName>
</protein>
<dbReference type="EMBL" id="CM042024">
    <property type="protein sequence ID" value="KAI3810249.1"/>
    <property type="molecule type" value="Genomic_DNA"/>
</dbReference>
<accession>A0ACB9IPS1</accession>
<organism evidence="1 2">
    <name type="scientific">Smallanthus sonchifolius</name>
    <dbReference type="NCBI Taxonomy" id="185202"/>
    <lineage>
        <taxon>Eukaryota</taxon>
        <taxon>Viridiplantae</taxon>
        <taxon>Streptophyta</taxon>
        <taxon>Embryophyta</taxon>
        <taxon>Tracheophyta</taxon>
        <taxon>Spermatophyta</taxon>
        <taxon>Magnoliopsida</taxon>
        <taxon>eudicotyledons</taxon>
        <taxon>Gunneridae</taxon>
        <taxon>Pentapetalae</taxon>
        <taxon>asterids</taxon>
        <taxon>campanulids</taxon>
        <taxon>Asterales</taxon>
        <taxon>Asteraceae</taxon>
        <taxon>Asteroideae</taxon>
        <taxon>Heliantheae alliance</taxon>
        <taxon>Millerieae</taxon>
        <taxon>Smallanthus</taxon>
    </lineage>
</organism>
<name>A0ACB9IPS1_9ASTR</name>
<gene>
    <name evidence="1" type="ORF">L1987_19860</name>
</gene>
<sequence length="74" mass="8709">MAFLILITQRRDERAEEKKTSGRGQWLMKRAMRMLTGMSKYSDLLLLSKPVYLFCDENNISKSQYLNIVHPSKK</sequence>
<comment type="caution">
    <text evidence="1">The sequence shown here is derived from an EMBL/GenBank/DDBJ whole genome shotgun (WGS) entry which is preliminary data.</text>
</comment>
<evidence type="ECO:0000313" key="1">
    <source>
        <dbReference type="EMBL" id="KAI3810249.1"/>
    </source>
</evidence>